<feature type="compositionally biased region" description="Basic and acidic residues" evidence="1">
    <location>
        <begin position="19"/>
        <end position="32"/>
    </location>
</feature>
<evidence type="ECO:0008006" key="4">
    <source>
        <dbReference type="Google" id="ProtNLM"/>
    </source>
</evidence>
<sequence length="156" mass="17779">MTKKHVSWDRLCLIPSANDRETTAFEMDHESSSADDTPDEEQPPVETVLRTLDDGTCRQILTALDEPKAATALCEECDVPSSTMYRKLDLLREAALVEEYTEVRRDGPNATLYERNFATISVGIDDTDEFTVQVKRPAEQPEDRMATFWTEMKRES</sequence>
<organism evidence="2 3">
    <name type="scientific">Natrialba hulunbeirensis JCM 10989</name>
    <dbReference type="NCBI Taxonomy" id="1227493"/>
    <lineage>
        <taxon>Archaea</taxon>
        <taxon>Methanobacteriati</taxon>
        <taxon>Methanobacteriota</taxon>
        <taxon>Stenosarchaea group</taxon>
        <taxon>Halobacteria</taxon>
        <taxon>Halobacteriales</taxon>
        <taxon>Natrialbaceae</taxon>
        <taxon>Natrialba</taxon>
    </lineage>
</organism>
<accession>M0A3B1</accession>
<dbReference type="InterPro" id="IPR011991">
    <property type="entry name" value="ArsR-like_HTH"/>
</dbReference>
<dbReference type="PATRIC" id="fig|1227493.4.peg.1563"/>
<feature type="region of interest" description="Disordered" evidence="1">
    <location>
        <begin position="19"/>
        <end position="44"/>
    </location>
</feature>
<name>M0A3B1_9EURY</name>
<dbReference type="EMBL" id="AOIM01000020">
    <property type="protein sequence ID" value="ELY92357.1"/>
    <property type="molecule type" value="Genomic_DNA"/>
</dbReference>
<dbReference type="Proteomes" id="UP000011519">
    <property type="component" value="Unassembled WGS sequence"/>
</dbReference>
<reference evidence="2 3" key="1">
    <citation type="journal article" date="2014" name="PLoS Genet.">
        <title>Phylogenetically driven sequencing of extremely halophilic archaea reveals strategies for static and dynamic osmo-response.</title>
        <authorList>
            <person name="Becker E.A."/>
            <person name="Seitzer P.M."/>
            <person name="Tritt A."/>
            <person name="Larsen D."/>
            <person name="Krusor M."/>
            <person name="Yao A.I."/>
            <person name="Wu D."/>
            <person name="Madern D."/>
            <person name="Eisen J.A."/>
            <person name="Darling A.E."/>
            <person name="Facciotti M.T."/>
        </authorList>
    </citation>
    <scope>NUCLEOTIDE SEQUENCE [LARGE SCALE GENOMIC DNA]</scope>
    <source>
        <strain evidence="2 3">JCM 10989</strain>
    </source>
</reference>
<dbReference type="SUPFAM" id="SSF46785">
    <property type="entry name" value="Winged helix' DNA-binding domain"/>
    <property type="match status" value="1"/>
</dbReference>
<keyword evidence="3" id="KW-1185">Reference proteome</keyword>
<dbReference type="RefSeq" id="WP_006652793.1">
    <property type="nucleotide sequence ID" value="NZ_AOIM01000020.1"/>
</dbReference>
<evidence type="ECO:0000313" key="2">
    <source>
        <dbReference type="EMBL" id="ELY92357.1"/>
    </source>
</evidence>
<dbReference type="Pfam" id="PF12840">
    <property type="entry name" value="HTH_20"/>
    <property type="match status" value="1"/>
</dbReference>
<dbReference type="Gene3D" id="1.10.10.10">
    <property type="entry name" value="Winged helix-like DNA-binding domain superfamily/Winged helix DNA-binding domain"/>
    <property type="match status" value="1"/>
</dbReference>
<dbReference type="STRING" id="1227493.C483_07878"/>
<dbReference type="InterPro" id="IPR036388">
    <property type="entry name" value="WH-like_DNA-bd_sf"/>
</dbReference>
<gene>
    <name evidence="2" type="ORF">C483_07878</name>
</gene>
<protein>
    <recommendedName>
        <fullName evidence="4">ArsR family transcriptional regulator</fullName>
    </recommendedName>
</protein>
<dbReference type="OrthoDB" id="10985at2157"/>
<evidence type="ECO:0000313" key="3">
    <source>
        <dbReference type="Proteomes" id="UP000011519"/>
    </source>
</evidence>
<dbReference type="InterPro" id="IPR036390">
    <property type="entry name" value="WH_DNA-bd_sf"/>
</dbReference>
<proteinExistence type="predicted"/>
<comment type="caution">
    <text evidence="2">The sequence shown here is derived from an EMBL/GenBank/DDBJ whole genome shotgun (WGS) entry which is preliminary data.</text>
</comment>
<dbReference type="CDD" id="cd00090">
    <property type="entry name" value="HTH_ARSR"/>
    <property type="match status" value="1"/>
</dbReference>
<evidence type="ECO:0000256" key="1">
    <source>
        <dbReference type="SAM" id="MobiDB-lite"/>
    </source>
</evidence>
<dbReference type="AlphaFoldDB" id="M0A3B1"/>